<reference evidence="1" key="1">
    <citation type="journal article" date="2020" name="Nature">
        <title>Giant virus diversity and host interactions through global metagenomics.</title>
        <authorList>
            <person name="Schulz F."/>
            <person name="Roux S."/>
            <person name="Paez-Espino D."/>
            <person name="Jungbluth S."/>
            <person name="Walsh D.A."/>
            <person name="Denef V.J."/>
            <person name="McMahon K.D."/>
            <person name="Konstantinidis K.T."/>
            <person name="Eloe-Fadrosh E.A."/>
            <person name="Kyrpides N.C."/>
            <person name="Woyke T."/>
        </authorList>
    </citation>
    <scope>NUCLEOTIDE SEQUENCE</scope>
    <source>
        <strain evidence="1">GVMAG-M-3300023179-27</strain>
    </source>
</reference>
<sequence>MEQIKSQLEEYRQRCHKKYSDIKRKEYIYNKYKNLIILEEEKRSAYRIQSFFKKHITYEVMNLTPEEIEDIKGVNRYRMRIPMVNLEEINELYSHMENEARETYSDLDIVNVELFKIRQEKETNLSSMLLTAEKIPVLVDLSIYGVNPYIPICFEDKTITLTDQDMMKIKGVYEKTNPETLTGKKFIEMIEWSKAIRDAYVNMLQ</sequence>
<name>A0A6C0EBF8_9ZZZZ</name>
<dbReference type="AlphaFoldDB" id="A0A6C0EBF8"/>
<evidence type="ECO:0000313" key="1">
    <source>
        <dbReference type="EMBL" id="QHT25733.1"/>
    </source>
</evidence>
<protein>
    <submittedName>
        <fullName evidence="1">Uncharacterized protein</fullName>
    </submittedName>
</protein>
<organism evidence="1">
    <name type="scientific">viral metagenome</name>
    <dbReference type="NCBI Taxonomy" id="1070528"/>
    <lineage>
        <taxon>unclassified sequences</taxon>
        <taxon>metagenomes</taxon>
        <taxon>organismal metagenomes</taxon>
    </lineage>
</organism>
<dbReference type="EMBL" id="MN739774">
    <property type="protein sequence ID" value="QHT25733.1"/>
    <property type="molecule type" value="Genomic_DNA"/>
</dbReference>
<proteinExistence type="predicted"/>
<accession>A0A6C0EBF8</accession>